<evidence type="ECO:0008006" key="2">
    <source>
        <dbReference type="Google" id="ProtNLM"/>
    </source>
</evidence>
<reference evidence="1" key="1">
    <citation type="submission" date="2019-08" db="EMBL/GenBank/DDBJ databases">
        <authorList>
            <person name="Kucharzyk K."/>
            <person name="Murdoch R.W."/>
            <person name="Higgins S."/>
            <person name="Loffler F."/>
        </authorList>
    </citation>
    <scope>NUCLEOTIDE SEQUENCE</scope>
</reference>
<dbReference type="AlphaFoldDB" id="A0A645BS47"/>
<dbReference type="Gene3D" id="2.60.120.260">
    <property type="entry name" value="Galactose-binding domain-like"/>
    <property type="match status" value="1"/>
</dbReference>
<accession>A0A645BS47</accession>
<name>A0A645BS47_9ZZZZ</name>
<dbReference type="EMBL" id="VSSQ01022118">
    <property type="protein sequence ID" value="MPM68196.1"/>
    <property type="molecule type" value="Genomic_DNA"/>
</dbReference>
<evidence type="ECO:0000313" key="1">
    <source>
        <dbReference type="EMBL" id="MPM68196.1"/>
    </source>
</evidence>
<comment type="caution">
    <text evidence="1">The sequence shown here is derived from an EMBL/GenBank/DDBJ whole genome shotgun (WGS) entry which is preliminary data.</text>
</comment>
<gene>
    <name evidence="1" type="ORF">SDC9_115127</name>
</gene>
<organism evidence="1">
    <name type="scientific">bioreactor metagenome</name>
    <dbReference type="NCBI Taxonomy" id="1076179"/>
    <lineage>
        <taxon>unclassified sequences</taxon>
        <taxon>metagenomes</taxon>
        <taxon>ecological metagenomes</taxon>
    </lineage>
</organism>
<protein>
    <recommendedName>
        <fullName evidence="2">F5/8 type C domain-containing protein</fullName>
    </recommendedName>
</protein>
<sequence length="129" mass="14599">MGEAVEIAKVDLYRRFNNNNVQTVIVYAPAVEDDHLTDTDFKWLGNIPVSFVNHSLFKNYTYLGVENSNWTELGRVEYPNVSNLGTPEENLRVVDASSRNIKSRYVKLILPNTRSNGNVSLAEMAVHGR</sequence>
<proteinExistence type="predicted"/>